<dbReference type="Proteomes" id="UP000001449">
    <property type="component" value="Chromosome 12"/>
</dbReference>
<protein>
    <recommendedName>
        <fullName evidence="1">Orc1-like AAA ATPase domain-containing protein</fullName>
    </recommendedName>
</protein>
<dbReference type="Gene3D" id="3.40.50.300">
    <property type="entry name" value="P-loop containing nucleotide triphosphate hydrolases"/>
    <property type="match status" value="1"/>
</dbReference>
<dbReference type="PANTHER" id="PTHR43642:SF1">
    <property type="entry name" value="HYBRID SIGNAL TRANSDUCTION HISTIDINE KINASE G"/>
    <property type="match status" value="1"/>
</dbReference>
<dbReference type="GeneID" id="7447538"/>
<dbReference type="KEGG" id="tps:THAPSDRAFT_263899"/>
<dbReference type="InterPro" id="IPR041664">
    <property type="entry name" value="AAA_16"/>
</dbReference>
<dbReference type="eggNOG" id="ENOG502S3HQ">
    <property type="taxonomic scope" value="Eukaryota"/>
</dbReference>
<gene>
    <name evidence="2" type="ORF">THAPSDRAFT_263899</name>
</gene>
<sequence length="767" mass="86183">KNAKDVYLDLKTLAENPRVCLRKIELDESTVDGRLRLQPDAFYGRQVQMSMLLHLIQSVTMVGNQPLMATISGYPGTGKSTLVNQIKKPLQERGGCFIEGKFDKSARPDTILSFALNTFFGRVLAANAGDMHMLMRWRIHDAIGSGCNVLMEAIPNLHKLMSEGNSHNESPNAAGTVTSNLGNSYRLKFMFCKLIGAIACKNHPLVLFLDDLQWADDITLDVIRMIMTDPDVHHFLFIGAYRDNEANKSHSLTGKLNEMTEQGVNVVTIKVGPIEKECVNTLDSEALCLPPNLCRPLSTVIHSKTRGIIMFVLKFLESLNNEGLLWLSMSSRRWEFDLNKIRLKEISEDVVQHMTQHMTRLDKKIQMGLRLSACLGPNFDREILLKATKDDAIDLEYFIESCIENGFFNDTGNGQFVWAHDQVHQAAYELIPLAERESFHLLLGSRFFMRASPIEMETMIFFVVDNMNRGLKLIQSSDQKYDLSLLNLQAGEKAIASSAFHSAAKYLMTGLSLLEHDSWERNYSLTIRLYDTASEALLVTGDFSRLSSIIEQPLIFGRNFEDKLNIYNNLVRSLGSSGKTEEAITTAIAVLAQLGEVVPTTITADIYSDEVTSIKRLLHDKSRHDLLSLPMMVDVHKLAAMQFLNHAVIMAYASKPAIMPIIAFRMIKLSIEHGVCNISAFAFGCYGGWLVGALNSDFEGGFRMGRVATELMKRLNAIEIIPRLYTTIYGYINIWKEPFQASLSKHLEAYDIGTSRGDMEIAIFNLF</sequence>
<dbReference type="Pfam" id="PF13191">
    <property type="entry name" value="AAA_16"/>
    <property type="match status" value="1"/>
</dbReference>
<keyword evidence="3" id="KW-1185">Reference proteome</keyword>
<name>B8CAA8_THAPS</name>
<dbReference type="STRING" id="35128.B8CAA8"/>
<dbReference type="PANTHER" id="PTHR43642">
    <property type="entry name" value="HYBRID SIGNAL TRANSDUCTION HISTIDINE KINASE G"/>
    <property type="match status" value="1"/>
</dbReference>
<dbReference type="PaxDb" id="35128-Thaps263899"/>
<dbReference type="InterPro" id="IPR027417">
    <property type="entry name" value="P-loop_NTPase"/>
</dbReference>
<dbReference type="HOGENOM" id="CLU_001993_0_0_1"/>
<dbReference type="InParanoid" id="B8CAA8"/>
<feature type="non-terminal residue" evidence="2">
    <location>
        <position position="767"/>
    </location>
</feature>
<accession>B8CAA8</accession>
<proteinExistence type="predicted"/>
<dbReference type="RefSeq" id="XP_002293188.1">
    <property type="nucleotide sequence ID" value="XM_002293152.1"/>
</dbReference>
<evidence type="ECO:0000313" key="2">
    <source>
        <dbReference type="EMBL" id="EED89649.1"/>
    </source>
</evidence>
<dbReference type="SUPFAM" id="SSF52540">
    <property type="entry name" value="P-loop containing nucleoside triphosphate hydrolases"/>
    <property type="match status" value="1"/>
</dbReference>
<reference evidence="2 3" key="1">
    <citation type="journal article" date="2004" name="Science">
        <title>The genome of the diatom Thalassiosira pseudonana: ecology, evolution, and metabolism.</title>
        <authorList>
            <person name="Armbrust E.V."/>
            <person name="Berges J.A."/>
            <person name="Bowler C."/>
            <person name="Green B.R."/>
            <person name="Martinez D."/>
            <person name="Putnam N.H."/>
            <person name="Zhou S."/>
            <person name="Allen A.E."/>
            <person name="Apt K.E."/>
            <person name="Bechner M."/>
            <person name="Brzezinski M.A."/>
            <person name="Chaal B.K."/>
            <person name="Chiovitti A."/>
            <person name="Davis A.K."/>
            <person name="Demarest M.S."/>
            <person name="Detter J.C."/>
            <person name="Glavina T."/>
            <person name="Goodstein D."/>
            <person name="Hadi M.Z."/>
            <person name="Hellsten U."/>
            <person name="Hildebrand M."/>
            <person name="Jenkins B.D."/>
            <person name="Jurka J."/>
            <person name="Kapitonov V.V."/>
            <person name="Kroger N."/>
            <person name="Lau W.W."/>
            <person name="Lane T.W."/>
            <person name="Larimer F.W."/>
            <person name="Lippmeier J.C."/>
            <person name="Lucas S."/>
            <person name="Medina M."/>
            <person name="Montsant A."/>
            <person name="Obornik M."/>
            <person name="Parker M.S."/>
            <person name="Palenik B."/>
            <person name="Pazour G.J."/>
            <person name="Richardson P.M."/>
            <person name="Rynearson T.A."/>
            <person name="Saito M.A."/>
            <person name="Schwartz D.C."/>
            <person name="Thamatrakoln K."/>
            <person name="Valentin K."/>
            <person name="Vardi A."/>
            <person name="Wilkerson F.P."/>
            <person name="Rokhsar D.S."/>
        </authorList>
    </citation>
    <scope>NUCLEOTIDE SEQUENCE [LARGE SCALE GENOMIC DNA]</scope>
    <source>
        <strain evidence="2 3">CCMP1335</strain>
    </source>
</reference>
<feature type="domain" description="Orc1-like AAA ATPase" evidence="1">
    <location>
        <begin position="42"/>
        <end position="238"/>
    </location>
</feature>
<evidence type="ECO:0000259" key="1">
    <source>
        <dbReference type="Pfam" id="PF13191"/>
    </source>
</evidence>
<dbReference type="AlphaFoldDB" id="B8CAA8"/>
<dbReference type="InterPro" id="IPR053159">
    <property type="entry name" value="Hybrid_Histidine_Kinase"/>
</dbReference>
<feature type="non-terminal residue" evidence="2">
    <location>
        <position position="1"/>
    </location>
</feature>
<dbReference type="EMBL" id="CM000647">
    <property type="protein sequence ID" value="EED89649.1"/>
    <property type="molecule type" value="Genomic_DNA"/>
</dbReference>
<reference evidence="2 3" key="2">
    <citation type="journal article" date="2008" name="Nature">
        <title>The Phaeodactylum genome reveals the evolutionary history of diatom genomes.</title>
        <authorList>
            <person name="Bowler C."/>
            <person name="Allen A.E."/>
            <person name="Badger J.H."/>
            <person name="Grimwood J."/>
            <person name="Jabbari K."/>
            <person name="Kuo A."/>
            <person name="Maheswari U."/>
            <person name="Martens C."/>
            <person name="Maumus F."/>
            <person name="Otillar R.P."/>
            <person name="Rayko E."/>
            <person name="Salamov A."/>
            <person name="Vandepoele K."/>
            <person name="Beszteri B."/>
            <person name="Gruber A."/>
            <person name="Heijde M."/>
            <person name="Katinka M."/>
            <person name="Mock T."/>
            <person name="Valentin K."/>
            <person name="Verret F."/>
            <person name="Berges J.A."/>
            <person name="Brownlee C."/>
            <person name="Cadoret J.P."/>
            <person name="Chiovitti A."/>
            <person name="Choi C.J."/>
            <person name="Coesel S."/>
            <person name="De Martino A."/>
            <person name="Detter J.C."/>
            <person name="Durkin C."/>
            <person name="Falciatore A."/>
            <person name="Fournet J."/>
            <person name="Haruta M."/>
            <person name="Huysman M.J."/>
            <person name="Jenkins B.D."/>
            <person name="Jiroutova K."/>
            <person name="Jorgensen R.E."/>
            <person name="Joubert Y."/>
            <person name="Kaplan A."/>
            <person name="Kroger N."/>
            <person name="Kroth P.G."/>
            <person name="La Roche J."/>
            <person name="Lindquist E."/>
            <person name="Lommer M."/>
            <person name="Martin-Jezequel V."/>
            <person name="Lopez P.J."/>
            <person name="Lucas S."/>
            <person name="Mangogna M."/>
            <person name="McGinnis K."/>
            <person name="Medlin L.K."/>
            <person name="Montsant A."/>
            <person name="Oudot-Le Secq M.P."/>
            <person name="Napoli C."/>
            <person name="Obornik M."/>
            <person name="Parker M.S."/>
            <person name="Petit J.L."/>
            <person name="Porcel B.M."/>
            <person name="Poulsen N."/>
            <person name="Robison M."/>
            <person name="Rychlewski L."/>
            <person name="Rynearson T.A."/>
            <person name="Schmutz J."/>
            <person name="Shapiro H."/>
            <person name="Siaut M."/>
            <person name="Stanley M."/>
            <person name="Sussman M.R."/>
            <person name="Taylor A.R."/>
            <person name="Vardi A."/>
            <person name="von Dassow P."/>
            <person name="Vyverman W."/>
            <person name="Willis A."/>
            <person name="Wyrwicz L.S."/>
            <person name="Rokhsar D.S."/>
            <person name="Weissenbach J."/>
            <person name="Armbrust E.V."/>
            <person name="Green B.R."/>
            <person name="Van de Peer Y."/>
            <person name="Grigoriev I.V."/>
        </authorList>
    </citation>
    <scope>NUCLEOTIDE SEQUENCE [LARGE SCALE GENOMIC DNA]</scope>
    <source>
        <strain evidence="2 3">CCMP1335</strain>
    </source>
</reference>
<evidence type="ECO:0000313" key="3">
    <source>
        <dbReference type="Proteomes" id="UP000001449"/>
    </source>
</evidence>
<organism evidence="2 3">
    <name type="scientific">Thalassiosira pseudonana</name>
    <name type="common">Marine diatom</name>
    <name type="synonym">Cyclotella nana</name>
    <dbReference type="NCBI Taxonomy" id="35128"/>
    <lineage>
        <taxon>Eukaryota</taxon>
        <taxon>Sar</taxon>
        <taxon>Stramenopiles</taxon>
        <taxon>Ochrophyta</taxon>
        <taxon>Bacillariophyta</taxon>
        <taxon>Coscinodiscophyceae</taxon>
        <taxon>Thalassiosirophycidae</taxon>
        <taxon>Thalassiosirales</taxon>
        <taxon>Thalassiosiraceae</taxon>
        <taxon>Thalassiosira</taxon>
    </lineage>
</organism>